<dbReference type="InterPro" id="IPR024455">
    <property type="entry name" value="Phage_capsid"/>
</dbReference>
<dbReference type="Pfam" id="PF05065">
    <property type="entry name" value="Phage_capsid"/>
    <property type="match status" value="1"/>
</dbReference>
<accession>A0A8S5NAL3</accession>
<reference evidence="4" key="1">
    <citation type="journal article" date="2021" name="Proc. Natl. Acad. Sci. U.S.A.">
        <title>A Catalog of Tens of Thousands of Viruses from Human Metagenomes Reveals Hidden Associations with Chronic Diseases.</title>
        <authorList>
            <person name="Tisza M.J."/>
            <person name="Buck C.B."/>
        </authorList>
    </citation>
    <scope>NUCLEOTIDE SEQUENCE</scope>
    <source>
        <strain evidence="4">CtL5G6</strain>
    </source>
</reference>
<name>A0A8S5NAL3_9CAUD</name>
<dbReference type="InterPro" id="IPR054612">
    <property type="entry name" value="Phage_capsid-like_C"/>
</dbReference>
<dbReference type="NCBIfam" id="TIGR01554">
    <property type="entry name" value="major_cap_HK97"/>
    <property type="match status" value="1"/>
</dbReference>
<organism evidence="4">
    <name type="scientific">Siphoviridae sp. ctL5G6</name>
    <dbReference type="NCBI Taxonomy" id="2826247"/>
    <lineage>
        <taxon>Viruses</taxon>
        <taxon>Duplodnaviria</taxon>
        <taxon>Heunggongvirae</taxon>
        <taxon>Uroviricota</taxon>
        <taxon>Caudoviricetes</taxon>
    </lineage>
</organism>
<dbReference type="Gene3D" id="3.30.2320.10">
    <property type="entry name" value="hypothetical protein PF0899 domain"/>
    <property type="match status" value="1"/>
</dbReference>
<evidence type="ECO:0000259" key="3">
    <source>
        <dbReference type="Pfam" id="PF05065"/>
    </source>
</evidence>
<sequence length="299" mass="31540">MANILSKGSLFPEELIPGFIQKTTGASALAKLCGATPIPFNGQKEFTFTLDKEVDIVAENGAKGTGGLTVEPITIVPLKIEYGARVSDEFLYASEDAQMDVLSAFADGFAKKVAKGLDLMAFHGINPRTGTASGVIGTNHFDSKVTQAVTIATGDKPDANVEAAIALVQGAERDVTGMVLSPSFKSALAAQTTTDGAKLYPQLAWGAKPGEVNGLHVESTSNLSAGSSLDRALVGDFENCFKWGYAKEIPIEVIQYGNPDNDTELGDLKGHNQVYLRGEAYIGWGILDPTAFAHIKAAK</sequence>
<dbReference type="GO" id="GO:0044423">
    <property type="term" value="C:virion component"/>
    <property type="evidence" value="ECO:0007669"/>
    <property type="project" value="UniProtKB-KW"/>
</dbReference>
<dbReference type="SUPFAM" id="SSF56563">
    <property type="entry name" value="Major capsid protein gp5"/>
    <property type="match status" value="1"/>
</dbReference>
<protein>
    <submittedName>
        <fullName evidence="4">Major capsid protein</fullName>
    </submittedName>
</protein>
<comment type="subcellular location">
    <subcellularLocation>
        <location evidence="1">Virion</location>
    </subcellularLocation>
</comment>
<evidence type="ECO:0000256" key="1">
    <source>
        <dbReference type="ARBA" id="ARBA00004328"/>
    </source>
</evidence>
<feature type="domain" description="Phage capsid-like C-terminal" evidence="3">
    <location>
        <begin position="9"/>
        <end position="296"/>
    </location>
</feature>
<proteinExistence type="predicted"/>
<dbReference type="EMBL" id="BK015109">
    <property type="protein sequence ID" value="DAD91282.1"/>
    <property type="molecule type" value="Genomic_DNA"/>
</dbReference>
<evidence type="ECO:0000313" key="4">
    <source>
        <dbReference type="EMBL" id="DAD91282.1"/>
    </source>
</evidence>
<keyword evidence="2" id="KW-0946">Virion</keyword>
<evidence type="ECO:0000256" key="2">
    <source>
        <dbReference type="ARBA" id="ARBA00022844"/>
    </source>
</evidence>
<dbReference type="Gene3D" id="3.30.2400.10">
    <property type="entry name" value="Major capsid protein gp5"/>
    <property type="match status" value="1"/>
</dbReference>